<sequence>MSGIRLKHKGWVLIVDGEKALFLENTGTPDHPELHVVTAFGQSNPRTSAQGEDRPGRLSDGMGSAHRSAVQETDWHRLAKHEFAHKIASLLEQEAQADRFDQLVIVAPSVIMGELRKSLSGRVSDRIVAEVAKDLTKHPVPEIEKLLFG</sequence>
<proteinExistence type="predicted"/>
<protein>
    <submittedName>
        <fullName evidence="2">Host attachment protein</fullName>
    </submittedName>
</protein>
<dbReference type="EMBL" id="JAAAML010000003">
    <property type="protein sequence ID" value="MCO6409509.1"/>
    <property type="molecule type" value="Genomic_DNA"/>
</dbReference>
<evidence type="ECO:0000313" key="3">
    <source>
        <dbReference type="Proteomes" id="UP001320715"/>
    </source>
</evidence>
<accession>A0ABT1CTJ1</accession>
<evidence type="ECO:0000256" key="1">
    <source>
        <dbReference type="SAM" id="MobiDB-lite"/>
    </source>
</evidence>
<feature type="compositionally biased region" description="Polar residues" evidence="1">
    <location>
        <begin position="41"/>
        <end position="50"/>
    </location>
</feature>
<reference evidence="2 3" key="1">
    <citation type="submission" date="2020-01" db="EMBL/GenBank/DDBJ databases">
        <title>Genomes of bacteria type strains.</title>
        <authorList>
            <person name="Chen J."/>
            <person name="Zhu S."/>
            <person name="Yang J."/>
        </authorList>
    </citation>
    <scope>NUCLEOTIDE SEQUENCE [LARGE SCALE GENOMIC DNA]</scope>
    <source>
        <strain evidence="2 3">DSM 16655</strain>
    </source>
</reference>
<dbReference type="RefSeq" id="WP_252916375.1">
    <property type="nucleotide sequence ID" value="NZ_JAAAML010000003.1"/>
</dbReference>
<comment type="caution">
    <text evidence="2">The sequence shown here is derived from an EMBL/GenBank/DDBJ whole genome shotgun (WGS) entry which is preliminary data.</text>
</comment>
<dbReference type="InterPro" id="IPR041374">
    <property type="entry name" value="BaeRF_family12"/>
</dbReference>
<feature type="region of interest" description="Disordered" evidence="1">
    <location>
        <begin position="41"/>
        <end position="71"/>
    </location>
</feature>
<dbReference type="Proteomes" id="UP001320715">
    <property type="component" value="Unassembled WGS sequence"/>
</dbReference>
<name>A0ABT1CTJ1_9HYPH</name>
<keyword evidence="3" id="KW-1185">Reference proteome</keyword>
<organism evidence="2 3">
    <name type="scientific">Hoeflea alexandrii</name>
    <dbReference type="NCBI Taxonomy" id="288436"/>
    <lineage>
        <taxon>Bacteria</taxon>
        <taxon>Pseudomonadati</taxon>
        <taxon>Pseudomonadota</taxon>
        <taxon>Alphaproteobacteria</taxon>
        <taxon>Hyphomicrobiales</taxon>
        <taxon>Rhizobiaceae</taxon>
        <taxon>Hoeflea</taxon>
    </lineage>
</organism>
<evidence type="ECO:0000313" key="2">
    <source>
        <dbReference type="EMBL" id="MCO6409509.1"/>
    </source>
</evidence>
<gene>
    <name evidence="2" type="ORF">GTW23_15110</name>
</gene>
<dbReference type="Pfam" id="PF18856">
    <property type="entry name" value="baeRF_family12"/>
    <property type="match status" value="1"/>
</dbReference>